<dbReference type="OrthoDB" id="5986838at2759"/>
<organism evidence="12 13">
    <name type="scientific">Lingula anatina</name>
    <name type="common">Brachiopod</name>
    <name type="synonym">Lingula unguis</name>
    <dbReference type="NCBI Taxonomy" id="7574"/>
    <lineage>
        <taxon>Eukaryota</taxon>
        <taxon>Metazoa</taxon>
        <taxon>Spiralia</taxon>
        <taxon>Lophotrochozoa</taxon>
        <taxon>Brachiopoda</taxon>
        <taxon>Linguliformea</taxon>
        <taxon>Lingulata</taxon>
        <taxon>Lingulida</taxon>
        <taxon>Linguloidea</taxon>
        <taxon>Lingulidae</taxon>
        <taxon>Lingula</taxon>
    </lineage>
</organism>
<dbReference type="FunCoup" id="A0A1S3HV98">
    <property type="interactions" value="2050"/>
</dbReference>
<evidence type="ECO:0000256" key="7">
    <source>
        <dbReference type="ARBA" id="ARBA00023136"/>
    </source>
</evidence>
<protein>
    <recommendedName>
        <fullName evidence="9">Mitochondrial fission factor</fullName>
    </recommendedName>
</protein>
<evidence type="ECO:0000256" key="8">
    <source>
        <dbReference type="ARBA" id="ARBA00023140"/>
    </source>
</evidence>
<feature type="non-terminal residue" evidence="13">
    <location>
        <position position="163"/>
    </location>
</feature>
<keyword evidence="5" id="KW-0175">Coiled coil</keyword>
<evidence type="ECO:0000256" key="10">
    <source>
        <dbReference type="SAM" id="MobiDB-lite"/>
    </source>
</evidence>
<keyword evidence="12" id="KW-1185">Reference proteome</keyword>
<keyword evidence="8 9" id="KW-0576">Peroxisome</keyword>
<dbReference type="PANTHER" id="PTHR16501:SF6">
    <property type="entry name" value="TRANSPORT AND GOLGI ORGANIZATION PROTEIN 11"/>
    <property type="match status" value="1"/>
</dbReference>
<gene>
    <name evidence="13" type="primary">LOC106158126</name>
</gene>
<evidence type="ECO:0000313" key="12">
    <source>
        <dbReference type="Proteomes" id="UP000085678"/>
    </source>
</evidence>
<dbReference type="GO" id="GO:0000266">
    <property type="term" value="P:mitochondrial fission"/>
    <property type="evidence" value="ECO:0007669"/>
    <property type="project" value="UniProtKB-UniRule"/>
</dbReference>
<feature type="compositionally biased region" description="Polar residues" evidence="10">
    <location>
        <begin position="146"/>
        <end position="163"/>
    </location>
</feature>
<evidence type="ECO:0000256" key="9">
    <source>
        <dbReference type="RuleBase" id="RU368040"/>
    </source>
</evidence>
<feature type="domain" description="Mff-like" evidence="11">
    <location>
        <begin position="19"/>
        <end position="137"/>
    </location>
</feature>
<keyword evidence="6 9" id="KW-0496">Mitochondrion</keyword>
<comment type="subcellular location">
    <subcellularLocation>
        <location evidence="9">Mitochondrion outer membrane</location>
        <topology evidence="9">Single-pass type IV membrane protein</topology>
    </subcellularLocation>
    <subcellularLocation>
        <location evidence="9">Peroxisome</location>
    </subcellularLocation>
</comment>
<comment type="similarity">
    <text evidence="1 9">Belongs to the Tango11 family.</text>
</comment>
<dbReference type="InterPro" id="IPR008518">
    <property type="entry name" value="Mff/Tango-11"/>
</dbReference>
<dbReference type="Proteomes" id="UP000085678">
    <property type="component" value="Unplaced"/>
</dbReference>
<evidence type="ECO:0000256" key="3">
    <source>
        <dbReference type="ARBA" id="ARBA00022787"/>
    </source>
</evidence>
<dbReference type="PANTHER" id="PTHR16501">
    <property type="entry name" value="TRANSPORT AND GOLGI ORGANIZATION PROTEIN 11"/>
    <property type="match status" value="1"/>
</dbReference>
<evidence type="ECO:0000313" key="13">
    <source>
        <dbReference type="RefSeq" id="XP_013389471.1"/>
    </source>
</evidence>
<dbReference type="InParanoid" id="A0A1S3HV98"/>
<reference evidence="13" key="1">
    <citation type="submission" date="2025-08" db="UniProtKB">
        <authorList>
            <consortium name="RefSeq"/>
        </authorList>
    </citation>
    <scope>IDENTIFICATION</scope>
    <source>
        <tissue evidence="13">Gonads</tissue>
    </source>
</reference>
<dbReference type="KEGG" id="lak:106158126"/>
<dbReference type="AlphaFoldDB" id="A0A1S3HV98"/>
<name>A0A1S3HV98_LINAN</name>
<keyword evidence="3 9" id="KW-1000">Mitochondrion outer membrane</keyword>
<keyword evidence="2" id="KW-0812">Transmembrane</keyword>
<proteinExistence type="inferred from homology"/>
<dbReference type="RefSeq" id="XP_013389471.1">
    <property type="nucleotide sequence ID" value="XM_013534017.1"/>
</dbReference>
<dbReference type="GO" id="GO:0005777">
    <property type="term" value="C:peroxisome"/>
    <property type="evidence" value="ECO:0007669"/>
    <property type="project" value="UniProtKB-SubCell"/>
</dbReference>
<dbReference type="GeneID" id="106158126"/>
<dbReference type="Pfam" id="PF05644">
    <property type="entry name" value="Miff"/>
    <property type="match status" value="1"/>
</dbReference>
<dbReference type="InterPro" id="IPR039433">
    <property type="entry name" value="Mff-like_dom"/>
</dbReference>
<dbReference type="GO" id="GO:0090141">
    <property type="term" value="P:positive regulation of mitochondrial fission"/>
    <property type="evidence" value="ECO:0007669"/>
    <property type="project" value="UniProtKB-UniRule"/>
</dbReference>
<comment type="function">
    <text evidence="9">Plays a role in mitochondrial and peroxisomal fission. Promotes the recruitment and association of the fission mediator dynamin-related protein 1 (DNM1L) to the mitochondrial surface.</text>
</comment>
<evidence type="ECO:0000256" key="2">
    <source>
        <dbReference type="ARBA" id="ARBA00022692"/>
    </source>
</evidence>
<dbReference type="GO" id="GO:0005741">
    <property type="term" value="C:mitochondrial outer membrane"/>
    <property type="evidence" value="ECO:0007669"/>
    <property type="project" value="UniProtKB-SubCell"/>
</dbReference>
<evidence type="ECO:0000259" key="11">
    <source>
        <dbReference type="Pfam" id="PF05644"/>
    </source>
</evidence>
<keyword evidence="7" id="KW-0472">Membrane</keyword>
<accession>A0A1S3HV98</accession>
<evidence type="ECO:0000256" key="4">
    <source>
        <dbReference type="ARBA" id="ARBA00022989"/>
    </source>
</evidence>
<evidence type="ECO:0000256" key="1">
    <source>
        <dbReference type="ARBA" id="ARBA00009806"/>
    </source>
</evidence>
<sequence length="163" mass="18519">MSTASTQYHMPSEYEDEAPLSYDPQFTAEISNKMQVPDRIQMHPQPQSGYPTYQENNEDPHRDVRHAMKVPDRIVIAGHNQHIGMKQEPRPLDLDVLNQTDQTSHYVGLTTPPRVLTVEESGFPIIEEEEEEEREEGGTGDHGSRSHNTTLMLDMSAQGQHTL</sequence>
<dbReference type="GO" id="GO:0090314">
    <property type="term" value="P:positive regulation of protein targeting to membrane"/>
    <property type="evidence" value="ECO:0007669"/>
    <property type="project" value="UniProtKB-UniRule"/>
</dbReference>
<feature type="region of interest" description="Disordered" evidence="10">
    <location>
        <begin position="1"/>
        <end position="24"/>
    </location>
</feature>
<keyword evidence="4" id="KW-1133">Transmembrane helix</keyword>
<feature type="region of interest" description="Disordered" evidence="10">
    <location>
        <begin position="127"/>
        <end position="163"/>
    </location>
</feature>
<evidence type="ECO:0000256" key="5">
    <source>
        <dbReference type="ARBA" id="ARBA00023054"/>
    </source>
</evidence>
<evidence type="ECO:0000256" key="6">
    <source>
        <dbReference type="ARBA" id="ARBA00023128"/>
    </source>
</evidence>